<dbReference type="Pfam" id="PF13589">
    <property type="entry name" value="HATPase_c_3"/>
    <property type="match status" value="1"/>
</dbReference>
<dbReference type="Pfam" id="PF08676">
    <property type="entry name" value="MutL_C"/>
    <property type="match status" value="1"/>
</dbReference>
<dbReference type="InterPro" id="IPR042120">
    <property type="entry name" value="MutL_C_dimsub"/>
</dbReference>
<protein>
    <recommendedName>
        <fullName evidence="2 5">DNA mismatch repair protein MutL</fullName>
    </recommendedName>
</protein>
<dbReference type="Gene3D" id="3.30.230.10">
    <property type="match status" value="1"/>
</dbReference>
<dbReference type="InterPro" id="IPR002099">
    <property type="entry name" value="MutL/Mlh/PMS"/>
</dbReference>
<evidence type="ECO:0000256" key="1">
    <source>
        <dbReference type="ARBA" id="ARBA00006082"/>
    </source>
</evidence>
<dbReference type="RefSeq" id="WP_073403477.1">
    <property type="nucleotide sequence ID" value="NZ_FQTV01000017.1"/>
</dbReference>
<feature type="domain" description="MutL C-terminal dimerisation" evidence="6">
    <location>
        <begin position="434"/>
        <end position="576"/>
    </location>
</feature>
<evidence type="ECO:0000256" key="2">
    <source>
        <dbReference type="ARBA" id="ARBA00021975"/>
    </source>
</evidence>
<dbReference type="InterPro" id="IPR020667">
    <property type="entry name" value="DNA_mismatch_repair_MutL"/>
</dbReference>
<dbReference type="InterPro" id="IPR042121">
    <property type="entry name" value="MutL_C_regsub"/>
</dbReference>
<dbReference type="GO" id="GO:0030983">
    <property type="term" value="F:mismatched DNA binding"/>
    <property type="evidence" value="ECO:0007669"/>
    <property type="project" value="InterPro"/>
</dbReference>
<dbReference type="NCBIfam" id="TIGR00585">
    <property type="entry name" value="mutl"/>
    <property type="match status" value="1"/>
</dbReference>
<proteinExistence type="inferred from homology"/>
<dbReference type="GO" id="GO:0006298">
    <property type="term" value="P:mismatch repair"/>
    <property type="evidence" value="ECO:0007669"/>
    <property type="project" value="UniProtKB-UniRule"/>
</dbReference>
<dbReference type="SMART" id="SM01340">
    <property type="entry name" value="DNA_mis_repair"/>
    <property type="match status" value="1"/>
</dbReference>
<dbReference type="Gene3D" id="3.30.1370.100">
    <property type="entry name" value="MutL, C-terminal domain, regulatory subdomain"/>
    <property type="match status" value="1"/>
</dbReference>
<dbReference type="InterPro" id="IPR020568">
    <property type="entry name" value="Ribosomal_Su5_D2-typ_SF"/>
</dbReference>
<name>A0A1M5FP81_9BACE</name>
<dbReference type="InterPro" id="IPR037198">
    <property type="entry name" value="MutL_C_sf"/>
</dbReference>
<sequence length="617" mass="68692">MSDIIRLLPDSVANQIAAGEVIQRPASVLKELVENSIDAGAKEVHILITDAGRTCIQVIDDGKGMSETDARISFERHATSKIRDAADLFALTTMGFRGEALASIAAVAQVDLKTRLENEELGTIISVAGSKVERQETISCPKGSNFSVKNLFFNVPARRKFLKSNQTELSNILSEFERIVLVHPEVAFTLHSNDVELFHLPVSSLRQRVINVFGKKLNQQLLNVDVNTSLIKVNGYVGKPDSARKKGAHQYFFVNGRYMRHPYFHRAVMEAYEKLVPVGEQISYFLYFDVDPADIDVNIHPTKTEIKFENEVPIWQILAASVKESLGKFNEVPSIDFDTEGMPDIPAYNAAAPIQPPKLNFNPNFNPFQKTASNYSRPQVEWENLYGGVEKAERRSEPDYEPEVIDYPAFQDDEIEPEQTTLYDHETVAEKSSVQFQFKGRFILTSVKSGLMIIDQHRAHIRVLFDQYLQQIKNHQGVSQGVLFPEILELPASEAVVLQEISDDLAAIGFDLSNLGGGSYAINGVPSGIEGLSPVQLIRNMLHTAMEKGCDVKEEVQETLALTLAKAAAIVYGQVLGNDEMTKLVDSLFACATPNYTPDGKTVLSLLKEEDIEKLFK</sequence>
<dbReference type="AlphaFoldDB" id="A0A1M5FP81"/>
<keyword evidence="9" id="KW-1185">Reference proteome</keyword>
<feature type="domain" description="DNA mismatch repair protein S5" evidence="7">
    <location>
        <begin position="209"/>
        <end position="327"/>
    </location>
</feature>
<dbReference type="PANTHER" id="PTHR10073">
    <property type="entry name" value="DNA MISMATCH REPAIR PROTEIN MLH, PMS, MUTL"/>
    <property type="match status" value="1"/>
</dbReference>
<organism evidence="8 9">
    <name type="scientific">Bacteroides luti</name>
    <dbReference type="NCBI Taxonomy" id="1297750"/>
    <lineage>
        <taxon>Bacteria</taxon>
        <taxon>Pseudomonadati</taxon>
        <taxon>Bacteroidota</taxon>
        <taxon>Bacteroidia</taxon>
        <taxon>Bacteroidales</taxon>
        <taxon>Bacteroidaceae</taxon>
        <taxon>Bacteroides</taxon>
    </lineage>
</organism>
<dbReference type="HAMAP" id="MF_00149">
    <property type="entry name" value="DNA_mis_repair"/>
    <property type="match status" value="1"/>
</dbReference>
<dbReference type="SUPFAM" id="SSF54211">
    <property type="entry name" value="Ribosomal protein S5 domain 2-like"/>
    <property type="match status" value="1"/>
</dbReference>
<gene>
    <name evidence="5" type="primary">mutL</name>
    <name evidence="8" type="ORF">SAMN05444405_11757</name>
</gene>
<dbReference type="SMART" id="SM00853">
    <property type="entry name" value="MutL_C"/>
    <property type="match status" value="1"/>
</dbReference>
<dbReference type="Pfam" id="PF01119">
    <property type="entry name" value="DNA_mis_repair"/>
    <property type="match status" value="1"/>
</dbReference>
<dbReference type="CDD" id="cd16926">
    <property type="entry name" value="HATPase_MutL-MLH-PMS-like"/>
    <property type="match status" value="1"/>
</dbReference>
<evidence type="ECO:0000256" key="5">
    <source>
        <dbReference type="HAMAP-Rule" id="MF_00149"/>
    </source>
</evidence>
<dbReference type="GO" id="GO:0016887">
    <property type="term" value="F:ATP hydrolysis activity"/>
    <property type="evidence" value="ECO:0007669"/>
    <property type="project" value="InterPro"/>
</dbReference>
<dbReference type="InterPro" id="IPR014762">
    <property type="entry name" value="DNA_mismatch_repair_CS"/>
</dbReference>
<evidence type="ECO:0000313" key="8">
    <source>
        <dbReference type="EMBL" id="SHF93350.1"/>
    </source>
</evidence>
<comment type="function">
    <text evidence="5">This protein is involved in the repair of mismatches in DNA. It is required for dam-dependent methyl-directed DNA mismatch repair. May act as a 'molecular matchmaker', a protein that promotes the formation of a stable complex between two or more DNA-binding proteins in an ATP-dependent manner without itself being part of a final effector complex.</text>
</comment>
<evidence type="ECO:0000313" key="9">
    <source>
        <dbReference type="Proteomes" id="UP000184509"/>
    </source>
</evidence>
<evidence type="ECO:0000256" key="3">
    <source>
        <dbReference type="ARBA" id="ARBA00022763"/>
    </source>
</evidence>
<dbReference type="Gene3D" id="3.30.1540.20">
    <property type="entry name" value="MutL, C-terminal domain, dimerisation subdomain"/>
    <property type="match status" value="1"/>
</dbReference>
<dbReference type="OrthoDB" id="9763467at2"/>
<dbReference type="InterPro" id="IPR014721">
    <property type="entry name" value="Ribsml_uS5_D2-typ_fold_subgr"/>
</dbReference>
<keyword evidence="4 5" id="KW-0234">DNA repair</keyword>
<dbReference type="InterPro" id="IPR014790">
    <property type="entry name" value="MutL_C"/>
</dbReference>
<dbReference type="GO" id="GO:0005524">
    <property type="term" value="F:ATP binding"/>
    <property type="evidence" value="ECO:0007669"/>
    <property type="project" value="InterPro"/>
</dbReference>
<dbReference type="CDD" id="cd00782">
    <property type="entry name" value="MutL_Trans"/>
    <property type="match status" value="1"/>
</dbReference>
<dbReference type="FunFam" id="3.30.565.10:FF:000003">
    <property type="entry name" value="DNA mismatch repair endonuclease MutL"/>
    <property type="match status" value="1"/>
</dbReference>
<dbReference type="InterPro" id="IPR036890">
    <property type="entry name" value="HATPase_C_sf"/>
</dbReference>
<dbReference type="SUPFAM" id="SSF118116">
    <property type="entry name" value="DNA mismatch repair protein MutL"/>
    <property type="match status" value="1"/>
</dbReference>
<reference evidence="8 9" key="1">
    <citation type="submission" date="2016-11" db="EMBL/GenBank/DDBJ databases">
        <authorList>
            <person name="Jaros S."/>
            <person name="Januszkiewicz K."/>
            <person name="Wedrychowicz H."/>
        </authorList>
    </citation>
    <scope>NUCLEOTIDE SEQUENCE [LARGE SCALE GENOMIC DNA]</scope>
    <source>
        <strain evidence="8 9">DSM 26991</strain>
    </source>
</reference>
<dbReference type="Gene3D" id="3.30.565.10">
    <property type="entry name" value="Histidine kinase-like ATPase, C-terminal domain"/>
    <property type="match status" value="1"/>
</dbReference>
<comment type="similarity">
    <text evidence="1 5">Belongs to the DNA mismatch repair MutL/HexB family.</text>
</comment>
<keyword evidence="3 5" id="KW-0227">DNA damage</keyword>
<dbReference type="Proteomes" id="UP000184509">
    <property type="component" value="Unassembled WGS sequence"/>
</dbReference>
<dbReference type="SUPFAM" id="SSF55874">
    <property type="entry name" value="ATPase domain of HSP90 chaperone/DNA topoisomerase II/histidine kinase"/>
    <property type="match status" value="1"/>
</dbReference>
<dbReference type="InterPro" id="IPR013507">
    <property type="entry name" value="DNA_mismatch_S5_2-like"/>
</dbReference>
<dbReference type="GO" id="GO:0032300">
    <property type="term" value="C:mismatch repair complex"/>
    <property type="evidence" value="ECO:0007669"/>
    <property type="project" value="InterPro"/>
</dbReference>
<dbReference type="PROSITE" id="PS00058">
    <property type="entry name" value="DNA_MISMATCH_REPAIR_1"/>
    <property type="match status" value="1"/>
</dbReference>
<dbReference type="EMBL" id="FQTV01000017">
    <property type="protein sequence ID" value="SHF93350.1"/>
    <property type="molecule type" value="Genomic_DNA"/>
</dbReference>
<dbReference type="GO" id="GO:0140664">
    <property type="term" value="F:ATP-dependent DNA damage sensor activity"/>
    <property type="evidence" value="ECO:0007669"/>
    <property type="project" value="InterPro"/>
</dbReference>
<accession>A0A1M5FP81</accession>
<evidence type="ECO:0000256" key="4">
    <source>
        <dbReference type="ARBA" id="ARBA00023204"/>
    </source>
</evidence>
<evidence type="ECO:0000259" key="7">
    <source>
        <dbReference type="SMART" id="SM01340"/>
    </source>
</evidence>
<dbReference type="PANTHER" id="PTHR10073:SF12">
    <property type="entry name" value="DNA MISMATCH REPAIR PROTEIN MLH1"/>
    <property type="match status" value="1"/>
</dbReference>
<dbReference type="InterPro" id="IPR038973">
    <property type="entry name" value="MutL/Mlh/Pms-like"/>
</dbReference>
<dbReference type="STRING" id="1297750.SAMN05444405_11757"/>
<evidence type="ECO:0000259" key="6">
    <source>
        <dbReference type="SMART" id="SM00853"/>
    </source>
</evidence>